<protein>
    <submittedName>
        <fullName evidence="2">DUF1499 domain-containing protein</fullName>
    </submittedName>
</protein>
<evidence type="ECO:0000313" key="2">
    <source>
        <dbReference type="EMBL" id="TDK52984.1"/>
    </source>
</evidence>
<organism evidence="2 3">
    <name type="scientific">Antarcticimicrobium luteum</name>
    <dbReference type="NCBI Taxonomy" id="2547397"/>
    <lineage>
        <taxon>Bacteria</taxon>
        <taxon>Pseudomonadati</taxon>
        <taxon>Pseudomonadota</taxon>
        <taxon>Alphaproteobacteria</taxon>
        <taxon>Rhodobacterales</taxon>
        <taxon>Paracoccaceae</taxon>
        <taxon>Antarcticimicrobium</taxon>
    </lineage>
</organism>
<name>A0A4R5VIJ2_9RHOB</name>
<gene>
    <name evidence="2" type="ORF">E1832_01010</name>
</gene>
<feature type="transmembrane region" description="Helical" evidence="1">
    <location>
        <begin position="12"/>
        <end position="32"/>
    </location>
</feature>
<keyword evidence="1" id="KW-0472">Membrane</keyword>
<dbReference type="RefSeq" id="WP_133357900.1">
    <property type="nucleotide sequence ID" value="NZ_SMUV01000031.1"/>
</dbReference>
<dbReference type="InterPro" id="IPR010865">
    <property type="entry name" value="DUF1499"/>
</dbReference>
<accession>A0A4R5VIJ2</accession>
<dbReference type="OrthoDB" id="1523552at2"/>
<dbReference type="EMBL" id="SMUV01000031">
    <property type="protein sequence ID" value="TDK52984.1"/>
    <property type="molecule type" value="Genomic_DNA"/>
</dbReference>
<keyword evidence="3" id="KW-1185">Reference proteome</keyword>
<keyword evidence="1" id="KW-1133">Transmembrane helix</keyword>
<sequence>MRDTLTTGLGWGAVLLGGASLLLFAVSVWGFRLDDWPWLQAYRMALWGAWAAIAGVLVALAGGAVWLRRRQRGGMIVVLGLLLSLPVASLGLAFEIASRTTPSINDISTDTEDPPVFWFTATPSDYPRANAEPQRVAYPDVRLLDLDLSFDDAFGLALTLVEDRGWEVLSADPAEAQIEAIATSRLYGFEDEVAIRVTETDSGARIDMRSRSRIGQIDRGANARRIRAFLSDLNALVESANRP</sequence>
<feature type="transmembrane region" description="Helical" evidence="1">
    <location>
        <begin position="74"/>
        <end position="94"/>
    </location>
</feature>
<proteinExistence type="predicted"/>
<keyword evidence="1" id="KW-0812">Transmembrane</keyword>
<comment type="caution">
    <text evidence="2">The sequence shown here is derived from an EMBL/GenBank/DDBJ whole genome shotgun (WGS) entry which is preliminary data.</text>
</comment>
<dbReference type="AlphaFoldDB" id="A0A4R5VIJ2"/>
<evidence type="ECO:0000256" key="1">
    <source>
        <dbReference type="SAM" id="Phobius"/>
    </source>
</evidence>
<feature type="transmembrane region" description="Helical" evidence="1">
    <location>
        <begin position="44"/>
        <end position="67"/>
    </location>
</feature>
<dbReference type="Proteomes" id="UP000295301">
    <property type="component" value="Unassembled WGS sequence"/>
</dbReference>
<dbReference type="Pfam" id="PF07386">
    <property type="entry name" value="DUF1499"/>
    <property type="match status" value="1"/>
</dbReference>
<reference evidence="2 3" key="1">
    <citation type="submission" date="2019-03" db="EMBL/GenBank/DDBJ databases">
        <title>Ruegeria lutea sp. nov., a novel strain, isolated from marine sediment, the Masan Bay, South Korea.</title>
        <authorList>
            <person name="Kim J."/>
            <person name="Kim D.-Y."/>
            <person name="Lee S.-S."/>
        </authorList>
    </citation>
    <scope>NUCLEOTIDE SEQUENCE [LARGE SCALE GENOMIC DNA]</scope>
    <source>
        <strain evidence="2 3">318-1</strain>
    </source>
</reference>
<evidence type="ECO:0000313" key="3">
    <source>
        <dbReference type="Proteomes" id="UP000295301"/>
    </source>
</evidence>